<proteinExistence type="predicted"/>
<accession>A0A1D7UYA1</accession>
<dbReference type="Pfam" id="PF04932">
    <property type="entry name" value="Wzy_C"/>
    <property type="match status" value="1"/>
</dbReference>
<feature type="transmembrane region" description="Helical" evidence="5">
    <location>
        <begin position="195"/>
        <end position="216"/>
    </location>
</feature>
<feature type="transmembrane region" description="Helical" evidence="5">
    <location>
        <begin position="509"/>
        <end position="526"/>
    </location>
</feature>
<dbReference type="RefSeq" id="WP_069607800.1">
    <property type="nucleotide sequence ID" value="NZ_CP015217.1"/>
</dbReference>
<feature type="transmembrane region" description="Helical" evidence="5">
    <location>
        <begin position="267"/>
        <end position="285"/>
    </location>
</feature>
<sequence>MQNQKRNPFFIPLQISSTKIAFWIGFSILLLLPLLSFYPWKYRIAFTVLMFVFVLIDLFSPLVATAILASTGVLFGNHPGGRFLELQDSFWIYWSLRGIIELKFSGTSVFSLEFWKRPIGILLLCFFASGIVSLLANPELVSDIRFYQKGWFWFLHSTELEPWYPIKLLGIGILFWIGLHARREWLGETRKPDRLLYFFAVGIVIGLSISVFVGWMEYFFPFAKSKLDAYHFWLDGYKLIALPHSYFSWMEDLQNQFAIQSLFWNRSWFAVYLISGLPFLFYVLFQNKDDSFADDRSDTNSKTFKSKNRIRLFLLLGAFIVLSLTFVWIGARGGMLSFLVLWISAGVYFLFFRLVKKESIQKGAIRFGIVFLILCGIGFPILVIYTKLGAGDPERLSHFLGGWKLFLSKPLFGGGFESYGWYNECCLTQSGKESPYHTTHNQWIQIFSGLGIFGAFFYALLWGFLLDSIAFAKKENKESIGARALYFGSVVAIFIYSFFQEWFYLRAVYLQWIALFAYFGARNSLWENVVFRIFQKKNVLKFLFSLAILLFFSLYLFPTKMFRSGVYFPPGGDKFTAWILEGHSRIVLVSKPDIYSVGFNSDFPNGISKIDIEGGYRQIYPFLKTMIPKDDIDFRTIEGDNILKFECSISEQNSGWKQIFFWSPEVLDPEPRKLCGQITIRKSLL</sequence>
<evidence type="ECO:0000256" key="4">
    <source>
        <dbReference type="ARBA" id="ARBA00023136"/>
    </source>
</evidence>
<feature type="transmembrane region" description="Helical" evidence="5">
    <location>
        <begin position="45"/>
        <end position="70"/>
    </location>
</feature>
<feature type="transmembrane region" description="Helical" evidence="5">
    <location>
        <begin position="163"/>
        <end position="183"/>
    </location>
</feature>
<feature type="transmembrane region" description="Helical" evidence="5">
    <location>
        <begin position="484"/>
        <end position="503"/>
    </location>
</feature>
<keyword evidence="4 5" id="KW-0472">Membrane</keyword>
<reference evidence="7 8" key="1">
    <citation type="submission" date="2016-04" db="EMBL/GenBank/DDBJ databases">
        <title>Complete genome seqeunce of Leptospira alstonii serovar Room22.</title>
        <authorList>
            <person name="Nally J.E."/>
            <person name="Bayles D.O."/>
            <person name="Hurley D."/>
            <person name="Fanning S."/>
            <person name="McMahon B.J."/>
            <person name="Arent Z."/>
        </authorList>
    </citation>
    <scope>NUCLEOTIDE SEQUENCE [LARGE SCALE GENOMIC DNA]</scope>
    <source>
        <strain evidence="7 8">GWTS #1</strain>
    </source>
</reference>
<dbReference type="GO" id="GO:0016020">
    <property type="term" value="C:membrane"/>
    <property type="evidence" value="ECO:0007669"/>
    <property type="project" value="UniProtKB-SubCell"/>
</dbReference>
<feature type="transmembrane region" description="Helical" evidence="5">
    <location>
        <begin position="90"/>
        <end position="112"/>
    </location>
</feature>
<feature type="transmembrane region" description="Helical" evidence="5">
    <location>
        <begin position="335"/>
        <end position="355"/>
    </location>
</feature>
<protein>
    <recommendedName>
        <fullName evidence="6">O-antigen ligase-related domain-containing protein</fullName>
    </recommendedName>
</protein>
<feature type="transmembrane region" description="Helical" evidence="5">
    <location>
        <begin position="20"/>
        <end position="38"/>
    </location>
</feature>
<evidence type="ECO:0000256" key="5">
    <source>
        <dbReference type="SAM" id="Phobius"/>
    </source>
</evidence>
<feature type="transmembrane region" description="Helical" evidence="5">
    <location>
        <begin position="312"/>
        <end position="329"/>
    </location>
</feature>
<dbReference type="AlphaFoldDB" id="A0A1D7UYA1"/>
<feature type="transmembrane region" description="Helical" evidence="5">
    <location>
        <begin position="119"/>
        <end position="136"/>
    </location>
</feature>
<dbReference type="KEGG" id="laj:A0128_12375"/>
<gene>
    <name evidence="7" type="ORF">A0128_12375</name>
</gene>
<evidence type="ECO:0000313" key="7">
    <source>
        <dbReference type="EMBL" id="AOP34576.1"/>
    </source>
</evidence>
<keyword evidence="3 5" id="KW-1133">Transmembrane helix</keyword>
<dbReference type="InterPro" id="IPR051533">
    <property type="entry name" value="WaaL-like"/>
</dbReference>
<feature type="transmembrane region" description="Helical" evidence="5">
    <location>
        <begin position="367"/>
        <end position="386"/>
    </location>
</feature>
<comment type="subcellular location">
    <subcellularLocation>
        <location evidence="1">Membrane</location>
        <topology evidence="1">Multi-pass membrane protein</topology>
    </subcellularLocation>
</comment>
<evidence type="ECO:0000256" key="1">
    <source>
        <dbReference type="ARBA" id="ARBA00004141"/>
    </source>
</evidence>
<evidence type="ECO:0000256" key="3">
    <source>
        <dbReference type="ARBA" id="ARBA00022989"/>
    </source>
</evidence>
<evidence type="ECO:0000259" key="6">
    <source>
        <dbReference type="Pfam" id="PF04932"/>
    </source>
</evidence>
<feature type="domain" description="O-antigen ligase-related" evidence="6">
    <location>
        <begin position="318"/>
        <end position="458"/>
    </location>
</feature>
<dbReference type="Proteomes" id="UP000094197">
    <property type="component" value="Chromosome 1"/>
</dbReference>
<evidence type="ECO:0000313" key="8">
    <source>
        <dbReference type="Proteomes" id="UP000094197"/>
    </source>
</evidence>
<keyword evidence="8" id="KW-1185">Reference proteome</keyword>
<dbReference type="PANTHER" id="PTHR37422:SF13">
    <property type="entry name" value="LIPOPOLYSACCHARIDE BIOSYNTHESIS PROTEIN PA4999-RELATED"/>
    <property type="match status" value="1"/>
</dbReference>
<dbReference type="EMBL" id="CP015217">
    <property type="protein sequence ID" value="AOP34576.1"/>
    <property type="molecule type" value="Genomic_DNA"/>
</dbReference>
<dbReference type="PANTHER" id="PTHR37422">
    <property type="entry name" value="TEICHURONIC ACID BIOSYNTHESIS PROTEIN TUAE"/>
    <property type="match status" value="1"/>
</dbReference>
<feature type="transmembrane region" description="Helical" evidence="5">
    <location>
        <begin position="443"/>
        <end position="472"/>
    </location>
</feature>
<keyword evidence="2 5" id="KW-0812">Transmembrane</keyword>
<dbReference type="InterPro" id="IPR007016">
    <property type="entry name" value="O-antigen_ligase-rel_domated"/>
</dbReference>
<name>A0A1D7UYA1_9LEPT</name>
<feature type="transmembrane region" description="Helical" evidence="5">
    <location>
        <begin position="538"/>
        <end position="557"/>
    </location>
</feature>
<organism evidence="7 8">
    <name type="scientific">Leptospira tipperaryensis</name>
    <dbReference type="NCBI Taxonomy" id="2564040"/>
    <lineage>
        <taxon>Bacteria</taxon>
        <taxon>Pseudomonadati</taxon>
        <taxon>Spirochaetota</taxon>
        <taxon>Spirochaetia</taxon>
        <taxon>Leptospirales</taxon>
        <taxon>Leptospiraceae</taxon>
        <taxon>Leptospira</taxon>
    </lineage>
</organism>
<evidence type="ECO:0000256" key="2">
    <source>
        <dbReference type="ARBA" id="ARBA00022692"/>
    </source>
</evidence>